<keyword evidence="3" id="KW-1185">Reference proteome</keyword>
<name>A0A8J2K2C7_9HEXA</name>
<organism evidence="2 3">
    <name type="scientific">Allacma fusca</name>
    <dbReference type="NCBI Taxonomy" id="39272"/>
    <lineage>
        <taxon>Eukaryota</taxon>
        <taxon>Metazoa</taxon>
        <taxon>Ecdysozoa</taxon>
        <taxon>Arthropoda</taxon>
        <taxon>Hexapoda</taxon>
        <taxon>Collembola</taxon>
        <taxon>Symphypleona</taxon>
        <taxon>Sminthuridae</taxon>
        <taxon>Allacma</taxon>
    </lineage>
</organism>
<evidence type="ECO:0000313" key="3">
    <source>
        <dbReference type="Proteomes" id="UP000708208"/>
    </source>
</evidence>
<dbReference type="Proteomes" id="UP000708208">
    <property type="component" value="Unassembled WGS sequence"/>
</dbReference>
<evidence type="ECO:0000313" key="2">
    <source>
        <dbReference type="EMBL" id="CAG7729914.1"/>
    </source>
</evidence>
<reference evidence="2" key="1">
    <citation type="submission" date="2021-06" db="EMBL/GenBank/DDBJ databases">
        <authorList>
            <person name="Hodson N. C."/>
            <person name="Mongue J. A."/>
            <person name="Jaron S. K."/>
        </authorList>
    </citation>
    <scope>NUCLEOTIDE SEQUENCE</scope>
</reference>
<gene>
    <name evidence="2" type="ORF">AFUS01_LOCUS18599</name>
</gene>
<feature type="region of interest" description="Disordered" evidence="1">
    <location>
        <begin position="149"/>
        <end position="209"/>
    </location>
</feature>
<protein>
    <submittedName>
        <fullName evidence="2">Uncharacterized protein</fullName>
    </submittedName>
</protein>
<dbReference type="EMBL" id="CAJVCH010186245">
    <property type="protein sequence ID" value="CAG7729914.1"/>
    <property type="molecule type" value="Genomic_DNA"/>
</dbReference>
<feature type="compositionally biased region" description="Basic and acidic residues" evidence="1">
    <location>
        <begin position="180"/>
        <end position="197"/>
    </location>
</feature>
<feature type="compositionally biased region" description="Polar residues" evidence="1">
    <location>
        <begin position="198"/>
        <end position="209"/>
    </location>
</feature>
<accession>A0A8J2K2C7</accession>
<dbReference type="AlphaFoldDB" id="A0A8J2K2C7"/>
<comment type="caution">
    <text evidence="2">The sequence shown here is derived from an EMBL/GenBank/DDBJ whole genome shotgun (WGS) entry which is preliminary data.</text>
</comment>
<feature type="compositionally biased region" description="Polar residues" evidence="1">
    <location>
        <begin position="154"/>
        <end position="163"/>
    </location>
</feature>
<dbReference type="OrthoDB" id="197400at2759"/>
<feature type="region of interest" description="Disordered" evidence="1">
    <location>
        <begin position="51"/>
        <end position="70"/>
    </location>
</feature>
<proteinExistence type="predicted"/>
<sequence length="209" mass="24088">MPKKSKKYYGNFSTVHAPGTHFGHDQIWDDSELIDQFDEALRDWKEERRLGSTQTEVNYDTDPDDVPDIGPWVEVPVQKYNPDNALESSAFPSANDMELMNLYDKALLEWREEREPDNWKKYLESLVSDASSENDNSARPGPWVVVEVEDESQYHTGNSSDSQEISHDLEVVTIYDDALQEWKEERGPTQPDEDTKSSQENPNESNETL</sequence>
<evidence type="ECO:0000256" key="1">
    <source>
        <dbReference type="SAM" id="MobiDB-lite"/>
    </source>
</evidence>